<organism evidence="4 5">
    <name type="scientific">Rehmannia glutinosa</name>
    <name type="common">Chinese foxglove</name>
    <dbReference type="NCBI Taxonomy" id="99300"/>
    <lineage>
        <taxon>Eukaryota</taxon>
        <taxon>Viridiplantae</taxon>
        <taxon>Streptophyta</taxon>
        <taxon>Embryophyta</taxon>
        <taxon>Tracheophyta</taxon>
        <taxon>Spermatophyta</taxon>
        <taxon>Magnoliopsida</taxon>
        <taxon>eudicotyledons</taxon>
        <taxon>Gunneridae</taxon>
        <taxon>Pentapetalae</taxon>
        <taxon>asterids</taxon>
        <taxon>lamiids</taxon>
        <taxon>Lamiales</taxon>
        <taxon>Orobanchaceae</taxon>
        <taxon>Rehmannieae</taxon>
        <taxon>Rehmannia</taxon>
    </lineage>
</organism>
<keyword evidence="2" id="KW-1133">Transmembrane helix</keyword>
<sequence length="192" mass="19767">MAAIKATAVRMIVVALLITAAAAADAYTNHTVGGDAGWFFNSTTNKTSADYNAWAANQTFSLGDYLRGSAIIPIHFSTVGAAISWGATVISVPLVIEGTQYYFSDADDGGQCQHGMAFEIKVSHGLGLPPSLNQPPPPAYVPPPAAADEGQSPPITVVTSPPSGGGMRTSANFFGLVLVLLVVLSFLALGTV</sequence>
<evidence type="ECO:0008006" key="6">
    <source>
        <dbReference type="Google" id="ProtNLM"/>
    </source>
</evidence>
<protein>
    <recommendedName>
        <fullName evidence="6">Phytocyanin domain-containing protein</fullName>
    </recommendedName>
</protein>
<comment type="caution">
    <text evidence="4">The sequence shown here is derived from an EMBL/GenBank/DDBJ whole genome shotgun (WGS) entry which is preliminary data.</text>
</comment>
<evidence type="ECO:0000313" key="5">
    <source>
        <dbReference type="Proteomes" id="UP001318860"/>
    </source>
</evidence>
<dbReference type="Proteomes" id="UP001318860">
    <property type="component" value="Unassembled WGS sequence"/>
</dbReference>
<proteinExistence type="predicted"/>
<evidence type="ECO:0000313" key="4">
    <source>
        <dbReference type="EMBL" id="KAK6141012.1"/>
    </source>
</evidence>
<feature type="transmembrane region" description="Helical" evidence="2">
    <location>
        <begin position="70"/>
        <end position="96"/>
    </location>
</feature>
<evidence type="ECO:0000256" key="1">
    <source>
        <dbReference type="SAM" id="MobiDB-lite"/>
    </source>
</evidence>
<keyword evidence="3" id="KW-0732">Signal</keyword>
<keyword evidence="2" id="KW-0472">Membrane</keyword>
<evidence type="ECO:0000256" key="2">
    <source>
        <dbReference type="SAM" id="Phobius"/>
    </source>
</evidence>
<keyword evidence="5" id="KW-1185">Reference proteome</keyword>
<dbReference type="SUPFAM" id="SSF49503">
    <property type="entry name" value="Cupredoxins"/>
    <property type="match status" value="1"/>
</dbReference>
<accession>A0ABR0W458</accession>
<feature type="transmembrane region" description="Helical" evidence="2">
    <location>
        <begin position="171"/>
        <end position="189"/>
    </location>
</feature>
<name>A0ABR0W458_REHGL</name>
<feature type="region of interest" description="Disordered" evidence="1">
    <location>
        <begin position="132"/>
        <end position="155"/>
    </location>
</feature>
<feature type="compositionally biased region" description="Pro residues" evidence="1">
    <location>
        <begin position="132"/>
        <end position="145"/>
    </location>
</feature>
<gene>
    <name evidence="4" type="ORF">DH2020_025250</name>
</gene>
<dbReference type="Gene3D" id="2.60.40.420">
    <property type="entry name" value="Cupredoxins - blue copper proteins"/>
    <property type="match status" value="1"/>
</dbReference>
<dbReference type="EMBL" id="JABTTQ020000198">
    <property type="protein sequence ID" value="KAK6141012.1"/>
    <property type="molecule type" value="Genomic_DNA"/>
</dbReference>
<feature type="signal peptide" evidence="3">
    <location>
        <begin position="1"/>
        <end position="23"/>
    </location>
</feature>
<reference evidence="4 5" key="1">
    <citation type="journal article" date="2021" name="Comput. Struct. Biotechnol. J.">
        <title>De novo genome assembly of the potent medicinal plant Rehmannia glutinosa using nanopore technology.</title>
        <authorList>
            <person name="Ma L."/>
            <person name="Dong C."/>
            <person name="Song C."/>
            <person name="Wang X."/>
            <person name="Zheng X."/>
            <person name="Niu Y."/>
            <person name="Chen S."/>
            <person name="Feng W."/>
        </authorList>
    </citation>
    <scope>NUCLEOTIDE SEQUENCE [LARGE SCALE GENOMIC DNA]</scope>
    <source>
        <strain evidence="4">DH-2019</strain>
    </source>
</reference>
<evidence type="ECO:0000256" key="3">
    <source>
        <dbReference type="SAM" id="SignalP"/>
    </source>
</evidence>
<keyword evidence="2" id="KW-0812">Transmembrane</keyword>
<feature type="chain" id="PRO_5045397493" description="Phytocyanin domain-containing protein" evidence="3">
    <location>
        <begin position="24"/>
        <end position="192"/>
    </location>
</feature>
<dbReference type="InterPro" id="IPR008972">
    <property type="entry name" value="Cupredoxin"/>
</dbReference>